<feature type="region of interest" description="Disordered" evidence="8">
    <location>
        <begin position="411"/>
        <end position="450"/>
    </location>
</feature>
<dbReference type="InterPro" id="IPR041532">
    <property type="entry name" value="RlmI-like_PUA"/>
</dbReference>
<feature type="region of interest" description="Disordered" evidence="8">
    <location>
        <begin position="1"/>
        <end position="210"/>
    </location>
</feature>
<evidence type="ECO:0000256" key="1">
    <source>
        <dbReference type="ARBA" id="ARBA00004496"/>
    </source>
</evidence>
<dbReference type="SMART" id="SM00359">
    <property type="entry name" value="PUA"/>
    <property type="match status" value="1"/>
</dbReference>
<keyword evidence="6" id="KW-0949">S-adenosyl-L-methionine</keyword>
<evidence type="ECO:0000313" key="11">
    <source>
        <dbReference type="Proteomes" id="UP001054857"/>
    </source>
</evidence>
<name>A0AAD3HML6_9CHLO</name>
<feature type="compositionally biased region" description="Acidic residues" evidence="8">
    <location>
        <begin position="78"/>
        <end position="93"/>
    </location>
</feature>
<evidence type="ECO:0000256" key="6">
    <source>
        <dbReference type="ARBA" id="ARBA00022691"/>
    </source>
</evidence>
<keyword evidence="11" id="KW-1185">Reference proteome</keyword>
<feature type="domain" description="PUA" evidence="9">
    <location>
        <begin position="212"/>
        <end position="294"/>
    </location>
</feature>
<dbReference type="PROSITE" id="PS50890">
    <property type="entry name" value="PUA"/>
    <property type="match status" value="1"/>
</dbReference>
<dbReference type="Gene3D" id="3.30.750.80">
    <property type="entry name" value="RNA methyltransferase domain (HRMD) like"/>
    <property type="match status" value="1"/>
</dbReference>
<proteinExistence type="predicted"/>
<dbReference type="Pfam" id="PF17785">
    <property type="entry name" value="PUA_3"/>
    <property type="match status" value="1"/>
</dbReference>
<feature type="compositionally biased region" description="Acidic residues" evidence="8">
    <location>
        <begin position="429"/>
        <end position="450"/>
    </location>
</feature>
<keyword evidence="4" id="KW-0489">Methyltransferase</keyword>
<evidence type="ECO:0000256" key="8">
    <source>
        <dbReference type="SAM" id="MobiDB-lite"/>
    </source>
</evidence>
<keyword evidence="7" id="KW-0694">RNA-binding</keyword>
<accession>A0AAD3HML6</accession>
<evidence type="ECO:0000256" key="2">
    <source>
        <dbReference type="ARBA" id="ARBA00022490"/>
    </source>
</evidence>
<feature type="compositionally biased region" description="Basic and acidic residues" evidence="8">
    <location>
        <begin position="181"/>
        <end position="191"/>
    </location>
</feature>
<protein>
    <recommendedName>
        <fullName evidence="9">PUA domain-containing protein</fullName>
    </recommendedName>
</protein>
<feature type="compositionally biased region" description="Low complexity" evidence="8">
    <location>
        <begin position="10"/>
        <end position="26"/>
    </location>
</feature>
<keyword evidence="3" id="KW-0698">rRNA processing</keyword>
<dbReference type="EMBL" id="BMAR01000013">
    <property type="protein sequence ID" value="GFR46312.1"/>
    <property type="molecule type" value="Genomic_DNA"/>
</dbReference>
<dbReference type="GO" id="GO:0006364">
    <property type="term" value="P:rRNA processing"/>
    <property type="evidence" value="ECO:0007669"/>
    <property type="project" value="UniProtKB-KW"/>
</dbReference>
<keyword evidence="2" id="KW-0963">Cytoplasm</keyword>
<organism evidence="10 11">
    <name type="scientific">Astrephomene gubernaculifera</name>
    <dbReference type="NCBI Taxonomy" id="47775"/>
    <lineage>
        <taxon>Eukaryota</taxon>
        <taxon>Viridiplantae</taxon>
        <taxon>Chlorophyta</taxon>
        <taxon>core chlorophytes</taxon>
        <taxon>Chlorophyceae</taxon>
        <taxon>CS clade</taxon>
        <taxon>Chlamydomonadales</taxon>
        <taxon>Astrephomenaceae</taxon>
        <taxon>Astrephomene</taxon>
    </lineage>
</organism>
<comment type="subcellular location">
    <subcellularLocation>
        <location evidence="1">Cytoplasm</location>
    </subcellularLocation>
</comment>
<dbReference type="InterPro" id="IPR015947">
    <property type="entry name" value="PUA-like_sf"/>
</dbReference>
<gene>
    <name evidence="10" type="ORF">Agub_g7877</name>
</gene>
<dbReference type="PANTHER" id="PTHR42873">
    <property type="entry name" value="RIBOSOMAL RNA LARGE SUBUNIT METHYLTRANSFERASE"/>
    <property type="match status" value="1"/>
</dbReference>
<keyword evidence="5" id="KW-0808">Transferase</keyword>
<evidence type="ECO:0000256" key="7">
    <source>
        <dbReference type="ARBA" id="ARBA00022884"/>
    </source>
</evidence>
<dbReference type="PANTHER" id="PTHR42873:SF1">
    <property type="entry name" value="S-ADENOSYLMETHIONINE-DEPENDENT METHYLTRANSFERASE DOMAIN-CONTAINING PROTEIN"/>
    <property type="match status" value="1"/>
</dbReference>
<reference evidence="10 11" key="1">
    <citation type="journal article" date="2021" name="Sci. Rep.">
        <title>Genome sequencing of the multicellular alga Astrephomene provides insights into convergent evolution of germ-soma differentiation.</title>
        <authorList>
            <person name="Yamashita S."/>
            <person name="Yamamoto K."/>
            <person name="Matsuzaki R."/>
            <person name="Suzuki S."/>
            <person name="Yamaguchi H."/>
            <person name="Hirooka S."/>
            <person name="Minakuchi Y."/>
            <person name="Miyagishima S."/>
            <person name="Kawachi M."/>
            <person name="Toyoda A."/>
            <person name="Nozaki H."/>
        </authorList>
    </citation>
    <scope>NUCLEOTIDE SEQUENCE [LARGE SCALE GENOMIC DNA]</scope>
    <source>
        <strain evidence="10 11">NIES-4017</strain>
    </source>
</reference>
<dbReference type="CDD" id="cd21153">
    <property type="entry name" value="PUA_RlmI"/>
    <property type="match status" value="1"/>
</dbReference>
<feature type="compositionally biased region" description="Polar residues" evidence="8">
    <location>
        <begin position="141"/>
        <end position="157"/>
    </location>
</feature>
<feature type="non-terminal residue" evidence="10">
    <location>
        <position position="450"/>
    </location>
</feature>
<dbReference type="CDD" id="cd11572">
    <property type="entry name" value="RlmI_M_like"/>
    <property type="match status" value="1"/>
</dbReference>
<dbReference type="InterPro" id="IPR036974">
    <property type="entry name" value="PUA_sf"/>
</dbReference>
<dbReference type="SUPFAM" id="SSF88697">
    <property type="entry name" value="PUA domain-like"/>
    <property type="match status" value="1"/>
</dbReference>
<dbReference type="Gene3D" id="2.30.130.10">
    <property type="entry name" value="PUA domain"/>
    <property type="match status" value="1"/>
</dbReference>
<feature type="compositionally biased region" description="Basic and acidic residues" evidence="8">
    <location>
        <begin position="127"/>
        <end position="137"/>
    </location>
</feature>
<evidence type="ECO:0000259" key="9">
    <source>
        <dbReference type="SMART" id="SM00359"/>
    </source>
</evidence>
<dbReference type="Proteomes" id="UP001054857">
    <property type="component" value="Unassembled WGS sequence"/>
</dbReference>
<dbReference type="InterPro" id="IPR002478">
    <property type="entry name" value="PUA"/>
</dbReference>
<evidence type="ECO:0000256" key="4">
    <source>
        <dbReference type="ARBA" id="ARBA00022603"/>
    </source>
</evidence>
<evidence type="ECO:0000256" key="3">
    <source>
        <dbReference type="ARBA" id="ARBA00022552"/>
    </source>
</evidence>
<feature type="non-terminal residue" evidence="10">
    <location>
        <position position="1"/>
    </location>
</feature>
<evidence type="ECO:0000313" key="10">
    <source>
        <dbReference type="EMBL" id="GFR46312.1"/>
    </source>
</evidence>
<sequence>ISMRGPLPVKASRAAYSGSSSKSSNKTDNSRGRDAPPRGQPKSTRRAHDNANKAPPRGSGRAPTKPSKPLIKPAANADVEDDDLDYEGAEGDDGSPPIDLDALLADESAVRQLRSSLLSSLSAQHADAAREEADLREVPSLTPQQPLQPVNSSTNAIHGSGTKKLSSAAPAAVDSNAVTESRQKPDSDSGTRKSNTHKPPPQQQEAPQHQLPIVVLKKDKARLFSYGNPMVYGGAVDCVIGRPPPGAGDTVVVVDHSRRPLGWGVFNPHSMFRVRLLQLQSEMEAAAEEEAHATDAAVPSAAATAAASGAVHDPYDVPSLVDRRIRQAVALRQSLGLPSQQTNVFRLVNSEGDRLSGLVVDVLGRVAVLQAGAAWVMRYRAAIESSLLSACAAWGVSQLVWRPQWRVLQQEGLTEGGEQEGQLARAEDGSEDDGAEAGEGGEEEEQEKEA</sequence>
<dbReference type="GO" id="GO:0003723">
    <property type="term" value="F:RNA binding"/>
    <property type="evidence" value="ECO:0007669"/>
    <property type="project" value="UniProtKB-KW"/>
</dbReference>
<dbReference type="AlphaFoldDB" id="A0AAD3HML6"/>
<comment type="caution">
    <text evidence="10">The sequence shown here is derived from an EMBL/GenBank/DDBJ whole genome shotgun (WGS) entry which is preliminary data.</text>
</comment>
<evidence type="ECO:0000256" key="5">
    <source>
        <dbReference type="ARBA" id="ARBA00022679"/>
    </source>
</evidence>